<evidence type="ECO:0000313" key="2">
    <source>
        <dbReference type="EMBL" id="PWR75180.1"/>
    </source>
</evidence>
<dbReference type="PANTHER" id="PTHR30255">
    <property type="entry name" value="SINGLE-STRANDED-DNA-SPECIFIC EXONUCLEASE RECJ"/>
    <property type="match status" value="1"/>
</dbReference>
<name>A0A2V2N911_9EURY</name>
<dbReference type="Pfam" id="PF02272">
    <property type="entry name" value="DHHA1"/>
    <property type="match status" value="1"/>
</dbReference>
<dbReference type="GeneID" id="97609012"/>
<reference evidence="2 3" key="1">
    <citation type="submission" date="2018-05" db="EMBL/GenBank/DDBJ databases">
        <title>Draft genome of Methanospirillum stamsii Pt1.</title>
        <authorList>
            <person name="Dueholm M.S."/>
            <person name="Nielsen P.H."/>
            <person name="Bakmann L.F."/>
            <person name="Otzen D.E."/>
        </authorList>
    </citation>
    <scope>NUCLEOTIDE SEQUENCE [LARGE SCALE GENOMIC DNA]</scope>
    <source>
        <strain evidence="2 3">Pt1</strain>
    </source>
</reference>
<dbReference type="OrthoDB" id="36101at2157"/>
<dbReference type="EMBL" id="QGMZ01000012">
    <property type="protein sequence ID" value="PWR75180.1"/>
    <property type="molecule type" value="Genomic_DNA"/>
</dbReference>
<accession>A0A2V2N911</accession>
<dbReference type="Gene3D" id="3.90.1640.30">
    <property type="match status" value="1"/>
</dbReference>
<evidence type="ECO:0000259" key="1">
    <source>
        <dbReference type="Pfam" id="PF02272"/>
    </source>
</evidence>
<dbReference type="PANTHER" id="PTHR30255:SF2">
    <property type="entry name" value="SINGLE-STRANDED-DNA-SPECIFIC EXONUCLEASE RECJ"/>
    <property type="match status" value="1"/>
</dbReference>
<dbReference type="InterPro" id="IPR038763">
    <property type="entry name" value="DHH_sf"/>
</dbReference>
<proteinExistence type="predicted"/>
<organism evidence="2 3">
    <name type="scientific">Methanospirillum stamsii</name>
    <dbReference type="NCBI Taxonomy" id="1277351"/>
    <lineage>
        <taxon>Archaea</taxon>
        <taxon>Methanobacteriati</taxon>
        <taxon>Methanobacteriota</taxon>
        <taxon>Stenosarchaea group</taxon>
        <taxon>Methanomicrobia</taxon>
        <taxon>Methanomicrobiales</taxon>
        <taxon>Methanospirillaceae</taxon>
        <taxon>Methanospirillum</taxon>
    </lineage>
</organism>
<gene>
    <name evidence="2" type="ORF">DLD82_06255</name>
</gene>
<comment type="caution">
    <text evidence="2">The sequence shown here is derived from an EMBL/GenBank/DDBJ whole genome shotgun (WGS) entry which is preliminary data.</text>
</comment>
<sequence length="408" mass="44223">MSIDTAAKDLASELLRQEYVEVLCHHDADGIAAGTIMATALYRARIPFRLRITNRLTEENVPALKPLLLCDLGAGLSGLPEDTMVIDHHVPFFEGPYHVNPRLDGIDGDLELSAAGAAYLVANALGDNRDLAGLVLLGIIGDGQKVTGKNQDIYFEALANGITTKKRGMILPGRTYKEQVMLSTEPFFKGISGSEEESDNLISMASDGEELSMDTLCSLLVIHASEICRPEVLHNLWGDVWHLEREVVENAHDLAFIVDACGKAGEGSVAASLCLRSPQKIDLAYETARNHRLELIREMNQYFTLPQTHEVTPVFCSKKSLSSDLADVIHRNIPGYLPVIVAFRNDDGTCSCSIRTRQKTGAFLGDVVHELAGECGGSGGGHQYRAGATISCDRLDAFVSGIAEVCNT</sequence>
<dbReference type="Gene3D" id="3.10.310.30">
    <property type="match status" value="1"/>
</dbReference>
<dbReference type="SUPFAM" id="SSF64182">
    <property type="entry name" value="DHH phosphoesterases"/>
    <property type="match status" value="1"/>
</dbReference>
<dbReference type="InterPro" id="IPR051673">
    <property type="entry name" value="SSDNA_exonuclease_RecJ"/>
</dbReference>
<keyword evidence="3" id="KW-1185">Reference proteome</keyword>
<dbReference type="RefSeq" id="WP_109940258.1">
    <property type="nucleotide sequence ID" value="NZ_CP176366.1"/>
</dbReference>
<dbReference type="InterPro" id="IPR003156">
    <property type="entry name" value="DHHA1_dom"/>
</dbReference>
<dbReference type="Proteomes" id="UP000245934">
    <property type="component" value="Unassembled WGS sequence"/>
</dbReference>
<feature type="domain" description="DHHA1" evidence="1">
    <location>
        <begin position="338"/>
        <end position="406"/>
    </location>
</feature>
<protein>
    <submittedName>
        <fullName evidence="2">Phosphoesterase</fullName>
    </submittedName>
</protein>
<dbReference type="AlphaFoldDB" id="A0A2V2N911"/>
<dbReference type="GO" id="GO:0003676">
    <property type="term" value="F:nucleic acid binding"/>
    <property type="evidence" value="ECO:0007669"/>
    <property type="project" value="InterPro"/>
</dbReference>
<evidence type="ECO:0000313" key="3">
    <source>
        <dbReference type="Proteomes" id="UP000245934"/>
    </source>
</evidence>